<keyword evidence="2" id="KW-0285">Flavoprotein</keyword>
<accession>A0A0C3KE98</accession>
<evidence type="ECO:0000259" key="5">
    <source>
        <dbReference type="Pfam" id="PF01494"/>
    </source>
</evidence>
<dbReference type="PRINTS" id="PR00420">
    <property type="entry name" value="RNGMNOXGNASE"/>
</dbReference>
<dbReference type="Gene3D" id="3.30.70.2450">
    <property type="match status" value="1"/>
</dbReference>
<dbReference type="InterPro" id="IPR038220">
    <property type="entry name" value="PHOX_C_sf"/>
</dbReference>
<comment type="cofactor">
    <cofactor evidence="1">
        <name>FAD</name>
        <dbReference type="ChEBI" id="CHEBI:57692"/>
    </cofactor>
</comment>
<evidence type="ECO:0000256" key="2">
    <source>
        <dbReference type="ARBA" id="ARBA00022630"/>
    </source>
</evidence>
<keyword evidence="3" id="KW-0274">FAD</keyword>
<feature type="domain" description="FAD-binding" evidence="5">
    <location>
        <begin position="44"/>
        <end position="399"/>
    </location>
</feature>
<keyword evidence="4" id="KW-0560">Oxidoreductase</keyword>
<dbReference type="Gene3D" id="3.40.30.20">
    <property type="match status" value="1"/>
</dbReference>
<dbReference type="InParanoid" id="A0A0C3KE98"/>
<evidence type="ECO:0000256" key="1">
    <source>
        <dbReference type="ARBA" id="ARBA00001974"/>
    </source>
</evidence>
<dbReference type="PANTHER" id="PTHR43004:SF19">
    <property type="entry name" value="BINDING MONOOXYGENASE, PUTATIVE (JCVI)-RELATED"/>
    <property type="match status" value="1"/>
</dbReference>
<reference evidence="6 7" key="1">
    <citation type="submission" date="2014-04" db="EMBL/GenBank/DDBJ databases">
        <authorList>
            <consortium name="DOE Joint Genome Institute"/>
            <person name="Kuo A."/>
            <person name="Kohler A."/>
            <person name="Costa M.D."/>
            <person name="Nagy L.G."/>
            <person name="Floudas D."/>
            <person name="Copeland A."/>
            <person name="Barry K.W."/>
            <person name="Cichocki N."/>
            <person name="Veneault-Fourrey C."/>
            <person name="LaButti K."/>
            <person name="Lindquist E.A."/>
            <person name="Lipzen A."/>
            <person name="Lundell T."/>
            <person name="Morin E."/>
            <person name="Murat C."/>
            <person name="Sun H."/>
            <person name="Tunlid A."/>
            <person name="Henrissat B."/>
            <person name="Grigoriev I.V."/>
            <person name="Hibbett D.S."/>
            <person name="Martin F."/>
            <person name="Nordberg H.P."/>
            <person name="Cantor M.N."/>
            <person name="Hua S.X."/>
        </authorList>
    </citation>
    <scope>NUCLEOTIDE SEQUENCE [LARGE SCALE GENOMIC DNA]</scope>
    <source>
        <strain evidence="6 7">Marx 270</strain>
    </source>
</reference>
<reference evidence="7" key="2">
    <citation type="submission" date="2015-01" db="EMBL/GenBank/DDBJ databases">
        <title>Evolutionary Origins and Diversification of the Mycorrhizal Mutualists.</title>
        <authorList>
            <consortium name="DOE Joint Genome Institute"/>
            <consortium name="Mycorrhizal Genomics Consortium"/>
            <person name="Kohler A."/>
            <person name="Kuo A."/>
            <person name="Nagy L.G."/>
            <person name="Floudas D."/>
            <person name="Copeland A."/>
            <person name="Barry K.W."/>
            <person name="Cichocki N."/>
            <person name="Veneault-Fourrey C."/>
            <person name="LaButti K."/>
            <person name="Lindquist E.A."/>
            <person name="Lipzen A."/>
            <person name="Lundell T."/>
            <person name="Morin E."/>
            <person name="Murat C."/>
            <person name="Riley R."/>
            <person name="Ohm R."/>
            <person name="Sun H."/>
            <person name="Tunlid A."/>
            <person name="Henrissat B."/>
            <person name="Grigoriev I.V."/>
            <person name="Hibbett D.S."/>
            <person name="Martin F."/>
        </authorList>
    </citation>
    <scope>NUCLEOTIDE SEQUENCE [LARGE SCALE GENOMIC DNA]</scope>
    <source>
        <strain evidence="7">Marx 270</strain>
    </source>
</reference>
<feature type="non-terminal residue" evidence="6">
    <location>
        <position position="1"/>
    </location>
</feature>
<dbReference type="Pfam" id="PF01494">
    <property type="entry name" value="FAD_binding_3"/>
    <property type="match status" value="1"/>
</dbReference>
<dbReference type="Gene3D" id="3.50.50.60">
    <property type="entry name" value="FAD/NAD(P)-binding domain"/>
    <property type="match status" value="1"/>
</dbReference>
<dbReference type="SUPFAM" id="SSF51905">
    <property type="entry name" value="FAD/NAD(P)-binding domain"/>
    <property type="match status" value="1"/>
</dbReference>
<proteinExistence type="predicted"/>
<protein>
    <recommendedName>
        <fullName evidence="5">FAD-binding domain-containing protein</fullName>
    </recommendedName>
</protein>
<dbReference type="AlphaFoldDB" id="A0A0C3KE98"/>
<dbReference type="EMBL" id="KN831958">
    <property type="protein sequence ID" value="KIO07922.1"/>
    <property type="molecule type" value="Genomic_DNA"/>
</dbReference>
<evidence type="ECO:0000256" key="3">
    <source>
        <dbReference type="ARBA" id="ARBA00022827"/>
    </source>
</evidence>
<gene>
    <name evidence="6" type="ORF">M404DRAFT_939543</name>
</gene>
<dbReference type="GO" id="GO:0071949">
    <property type="term" value="F:FAD binding"/>
    <property type="evidence" value="ECO:0007669"/>
    <property type="project" value="InterPro"/>
</dbReference>
<dbReference type="GO" id="GO:0016709">
    <property type="term" value="F:oxidoreductase activity, acting on paired donors, with incorporation or reduction of molecular oxygen, NAD(P)H as one donor, and incorporation of one atom of oxygen"/>
    <property type="evidence" value="ECO:0007669"/>
    <property type="project" value="UniProtKB-ARBA"/>
</dbReference>
<evidence type="ECO:0000313" key="7">
    <source>
        <dbReference type="Proteomes" id="UP000054217"/>
    </source>
</evidence>
<evidence type="ECO:0000313" key="6">
    <source>
        <dbReference type="EMBL" id="KIO07922.1"/>
    </source>
</evidence>
<dbReference type="InterPro" id="IPR002938">
    <property type="entry name" value="FAD-bd"/>
</dbReference>
<dbReference type="Proteomes" id="UP000054217">
    <property type="component" value="Unassembled WGS sequence"/>
</dbReference>
<evidence type="ECO:0000256" key="4">
    <source>
        <dbReference type="ARBA" id="ARBA00023002"/>
    </source>
</evidence>
<name>A0A0C3KE98_PISTI</name>
<dbReference type="PANTHER" id="PTHR43004">
    <property type="entry name" value="TRK SYSTEM POTASSIUM UPTAKE PROTEIN"/>
    <property type="match status" value="1"/>
</dbReference>
<keyword evidence="7" id="KW-1185">Reference proteome</keyword>
<dbReference type="InterPro" id="IPR036188">
    <property type="entry name" value="FAD/NAD-bd_sf"/>
</dbReference>
<dbReference type="STRING" id="870435.A0A0C3KE98"/>
<dbReference type="HOGENOM" id="CLU_009665_20_3_1"/>
<dbReference type="InterPro" id="IPR050641">
    <property type="entry name" value="RIFMO-like"/>
</dbReference>
<sequence length="630" mass="69008">DLPARICGTARTVSQPDINPAFSQQRIKNTRLFRHSLAMEPCTAPILVVGAGPTGLTAALTLAQNNVPVRIIEKELHHRRGQRGPGIQPRTFEVFHFLHVPEIHERATFLPLLQEHNRGSLEARKTFAMSPYTEPTPAIPYYNPKLMGQNTLEAILREHLAKFECTIELGTRLVSFTQDDKCVKAKIVKHRADDGEEPEEEMEAAYLVGADGARGVTRKQLELAFVGSTLREDHVVLGDIRLEVKGLDREYWHYFGTMSQDMISLRPTDELGKDGYQILIGSHVRDMKGLAQDEEALLNCIKDFIGLGDDVNVKEVMWVSEFRPNMRMVNKFGMGRAFVAGGANSCPVHSPTGGQGLNTSVQDAFNLAWKLALVYKGLSPASLLDTYTTERLPVITEMLGLTTEILKLTFGDDNTKKVESNLERAMHRGKNMYMLGVNYRTSPIVVDEFAPVSTPGVAVVHSAYGSIQEGVLRAGDRAPDAPGLLRVLQTGGPGNTRLFDIFAPMYHTVLIFAPASVVPVVSSVLATLKQGVPINGLVRPLIVLPGRPSDLDGGVETLSVQDQAADVEIFVDQAGHAYRGYFIEKDKTKVIVVRPDGVVGAIARGAEGLGRYLEGVFGEKRGVGGKVEVM</sequence>
<organism evidence="6 7">
    <name type="scientific">Pisolithus tinctorius Marx 270</name>
    <dbReference type="NCBI Taxonomy" id="870435"/>
    <lineage>
        <taxon>Eukaryota</taxon>
        <taxon>Fungi</taxon>
        <taxon>Dikarya</taxon>
        <taxon>Basidiomycota</taxon>
        <taxon>Agaricomycotina</taxon>
        <taxon>Agaricomycetes</taxon>
        <taxon>Agaricomycetidae</taxon>
        <taxon>Boletales</taxon>
        <taxon>Sclerodermatineae</taxon>
        <taxon>Pisolithaceae</taxon>
        <taxon>Pisolithus</taxon>
    </lineage>
</organism>
<dbReference type="OrthoDB" id="2690153at2759"/>